<dbReference type="GO" id="GO:0005975">
    <property type="term" value="P:carbohydrate metabolic process"/>
    <property type="evidence" value="ECO:0007669"/>
    <property type="project" value="InterPro"/>
</dbReference>
<evidence type="ECO:0000313" key="3">
    <source>
        <dbReference type="Proteomes" id="UP000332515"/>
    </source>
</evidence>
<dbReference type="PANTHER" id="PTHR42899">
    <property type="entry name" value="SPERMATOGENESIS-ASSOCIATED PROTEIN 20"/>
    <property type="match status" value="1"/>
</dbReference>
<dbReference type="PIRSF" id="PIRSF006402">
    <property type="entry name" value="UCP006402_thioredoxin"/>
    <property type="match status" value="1"/>
</dbReference>
<comment type="caution">
    <text evidence="2">The sequence shown here is derived from an EMBL/GenBank/DDBJ whole genome shotgun (WGS) entry which is preliminary data.</text>
</comment>
<dbReference type="CDD" id="cd02955">
    <property type="entry name" value="SSP411"/>
    <property type="match status" value="1"/>
</dbReference>
<dbReference type="RefSeq" id="WP_153480237.1">
    <property type="nucleotide sequence ID" value="NZ_VWNA01000001.1"/>
</dbReference>
<dbReference type="SUPFAM" id="SSF48208">
    <property type="entry name" value="Six-hairpin glycosidases"/>
    <property type="match status" value="1"/>
</dbReference>
<gene>
    <name evidence="2" type="ORF">F0357_09500</name>
</gene>
<dbReference type="EMBL" id="VWNA01000001">
    <property type="protein sequence ID" value="MQT12877.1"/>
    <property type="molecule type" value="Genomic_DNA"/>
</dbReference>
<dbReference type="Gene3D" id="3.40.30.10">
    <property type="entry name" value="Glutaredoxin"/>
    <property type="match status" value="1"/>
</dbReference>
<reference evidence="2 3" key="1">
    <citation type="submission" date="2019-09" db="EMBL/GenBank/DDBJ databases">
        <title>Segnochrobactrum spirostomi gen. nov., sp. nov., isolated from the ciliate Spirostomum cf. yagiui and description of a novel family, Segnochrobactraceae fam. nov. within the order Rhizobiales of the class Alphaproteobacteria.</title>
        <authorList>
            <person name="Akter S."/>
            <person name="Shazib S.U.A."/>
            <person name="Shin M.K."/>
        </authorList>
    </citation>
    <scope>NUCLEOTIDE SEQUENCE [LARGE SCALE GENOMIC DNA]</scope>
    <source>
        <strain evidence="2 3">Sp-1</strain>
    </source>
</reference>
<dbReference type="SUPFAM" id="SSF52833">
    <property type="entry name" value="Thioredoxin-like"/>
    <property type="match status" value="1"/>
</dbReference>
<dbReference type="InterPro" id="IPR024705">
    <property type="entry name" value="Ssp411"/>
</dbReference>
<proteinExistence type="predicted"/>
<protein>
    <submittedName>
        <fullName evidence="2">Thioredoxin domain-containing protein</fullName>
    </submittedName>
</protein>
<name>A0A6A7Y3C4_9HYPH</name>
<dbReference type="AlphaFoldDB" id="A0A6A7Y3C4"/>
<evidence type="ECO:0000259" key="1">
    <source>
        <dbReference type="Pfam" id="PF03190"/>
    </source>
</evidence>
<keyword evidence="3" id="KW-1185">Reference proteome</keyword>
<dbReference type="InterPro" id="IPR036249">
    <property type="entry name" value="Thioredoxin-like_sf"/>
</dbReference>
<dbReference type="Proteomes" id="UP000332515">
    <property type="component" value="Unassembled WGS sequence"/>
</dbReference>
<organism evidence="2 3">
    <name type="scientific">Segnochrobactrum spirostomi</name>
    <dbReference type="NCBI Taxonomy" id="2608987"/>
    <lineage>
        <taxon>Bacteria</taxon>
        <taxon>Pseudomonadati</taxon>
        <taxon>Pseudomonadota</taxon>
        <taxon>Alphaproteobacteria</taxon>
        <taxon>Hyphomicrobiales</taxon>
        <taxon>Segnochrobactraceae</taxon>
        <taxon>Segnochrobactrum</taxon>
    </lineage>
</organism>
<dbReference type="PANTHER" id="PTHR42899:SF1">
    <property type="entry name" value="SPERMATOGENESIS-ASSOCIATED PROTEIN 20"/>
    <property type="match status" value="1"/>
</dbReference>
<evidence type="ECO:0000313" key="2">
    <source>
        <dbReference type="EMBL" id="MQT12877.1"/>
    </source>
</evidence>
<dbReference type="InterPro" id="IPR004879">
    <property type="entry name" value="Ssp411-like_TRX"/>
</dbReference>
<dbReference type="Pfam" id="PF03190">
    <property type="entry name" value="Thioredox_DsbH"/>
    <property type="match status" value="1"/>
</dbReference>
<dbReference type="Gene3D" id="1.50.10.20">
    <property type="match status" value="1"/>
</dbReference>
<feature type="domain" description="Spermatogenesis-associated protein 20-like TRX" evidence="1">
    <location>
        <begin position="18"/>
        <end position="178"/>
    </location>
</feature>
<sequence>MTDPTREREAENGWPAANLLAGEVSPYLIQHADNPVHWRPWGEAAFAEARALGKPVLLSVGYAACHWCHVMAHESFENPAVAAVMNRLFVNIKVDREERPEIDQIYMNALHALGEQGGWPLTMFLTAEGEPFWGGTYFPPEPRYGRPGFVEMIEAVAKTYAAKGEAVSHNATALRAALSAEPRPGAAIDRNVLDQAARELLSIADPVNGGTRGAPKFPQASLLELHWRAFRRTGDTAFRDHVVRTLERLSNGGIYDHIGGGYARYSVDAKWLVPHFEKMLYDNGQLLGLLAHAFAATGEEGFRRRIEETVTWLGREMIAEEGAFAASYDADSEGEEGRFYLWTPPEIEAVLGAEADVFAQAYDITPKGNFEGRSIPNRLSGGFPSATDEERLAPMRAALYTTRATRPWPGRDDKMLADWNGLTIFGLSEAGRILERPDYIAMARRAFDGIVNLLGDGDRLGHAARAGRRTFPGLSTDYGAMIRAALSLHAATAEAGLIARAERWAAVLDAHHRLPGGAYALVADDAETLLVRLAGAIDEATPSGNALVADALVGLWLTTGNDDYRAKADALVAHFAGEIRANVFGHAGLLNALDTRLAAEQVVIIAGDDAAGARHLAARVERAPRLGRSFAIVREGVPEGHPAAGKTAIAGRATAYVCRDGACSLPISEPDALAEALRG</sequence>
<dbReference type="InterPro" id="IPR008928">
    <property type="entry name" value="6-hairpin_glycosidase_sf"/>
</dbReference>
<accession>A0A6A7Y3C4</accession>